<dbReference type="SMART" id="SM00635">
    <property type="entry name" value="BID_2"/>
    <property type="match status" value="1"/>
</dbReference>
<feature type="domain" description="BIG2" evidence="1">
    <location>
        <begin position="151"/>
        <end position="229"/>
    </location>
</feature>
<dbReference type="Pfam" id="PF02368">
    <property type="entry name" value="Big_2"/>
    <property type="match status" value="1"/>
</dbReference>
<gene>
    <name evidence="2" type="ORF">SAMN02910314_01894</name>
</gene>
<name>A0A1H8UBU0_9ACTN</name>
<dbReference type="RefSeq" id="WP_066661622.1">
    <property type="nucleotide sequence ID" value="NZ_CP011402.1"/>
</dbReference>
<dbReference type="InterPro" id="IPR003343">
    <property type="entry name" value="Big_2"/>
</dbReference>
<dbReference type="Proteomes" id="UP000182975">
    <property type="component" value="Unassembled WGS sequence"/>
</dbReference>
<dbReference type="SUPFAM" id="SSF49373">
    <property type="entry name" value="Invasin/intimin cell-adhesion fragments"/>
    <property type="match status" value="1"/>
</dbReference>
<accession>A0A1H8UBU0</accession>
<dbReference type="OrthoDB" id="2043960at2"/>
<dbReference type="InterPro" id="IPR008964">
    <property type="entry name" value="Invasin/intimin_cell_adhesion"/>
</dbReference>
<evidence type="ECO:0000259" key="1">
    <source>
        <dbReference type="SMART" id="SM00635"/>
    </source>
</evidence>
<dbReference type="AlphaFoldDB" id="A0A1H8UBU0"/>
<proteinExistence type="predicted"/>
<keyword evidence="3" id="KW-1185">Reference proteome</keyword>
<organism evidence="2 3">
    <name type="scientific">Denitrobacterium detoxificans</name>
    <dbReference type="NCBI Taxonomy" id="79604"/>
    <lineage>
        <taxon>Bacteria</taxon>
        <taxon>Bacillati</taxon>
        <taxon>Actinomycetota</taxon>
        <taxon>Coriobacteriia</taxon>
        <taxon>Eggerthellales</taxon>
        <taxon>Eggerthellaceae</taxon>
        <taxon>Denitrobacterium</taxon>
    </lineage>
</organism>
<evidence type="ECO:0000313" key="2">
    <source>
        <dbReference type="EMBL" id="SEP00700.1"/>
    </source>
</evidence>
<dbReference type="Gene3D" id="2.60.40.1080">
    <property type="match status" value="1"/>
</dbReference>
<dbReference type="EMBL" id="FOEC01000018">
    <property type="protein sequence ID" value="SEP00700.1"/>
    <property type="molecule type" value="Genomic_DNA"/>
</dbReference>
<reference evidence="3" key="1">
    <citation type="submission" date="2016-10" db="EMBL/GenBank/DDBJ databases">
        <authorList>
            <person name="Varghese N."/>
        </authorList>
    </citation>
    <scope>NUCLEOTIDE SEQUENCE [LARGE SCALE GENOMIC DNA]</scope>
    <source>
        <strain evidence="3">DSM 21843</strain>
    </source>
</reference>
<protein>
    <submittedName>
        <fullName evidence="2">Ig-like domain (Group 2)</fullName>
    </submittedName>
</protein>
<evidence type="ECO:0000313" key="3">
    <source>
        <dbReference type="Proteomes" id="UP000182975"/>
    </source>
</evidence>
<sequence>MTTQDIGFALNYTNLYLIDITPNGTSRTWARIGQGITSTGDESDEETEETYYYNGDGNADEDVTGVKIGTSFEGHRYHGNAAQDFIAGLRFKKGSDRITTMRHIAPDGTMAEGKVTIKEIKVTGGDANEKQTFSFTTTWKGMPDITPASAAAMPTAITAQAVSVAAGETTAISATASPSGAAQSFAYASSDVEVATVDDAGNVKGVAAGECEVSIKSIVAPGVSTTVAVTVTAS</sequence>
<dbReference type="NCBIfam" id="NF047353">
    <property type="entry name" value="tube_lmo2291"/>
    <property type="match status" value="1"/>
</dbReference>